<dbReference type="SUPFAM" id="SSF52540">
    <property type="entry name" value="P-loop containing nucleoside triphosphate hydrolases"/>
    <property type="match status" value="1"/>
</dbReference>
<dbReference type="Gene3D" id="3.40.50.300">
    <property type="entry name" value="P-loop containing nucleotide triphosphate hydrolases"/>
    <property type="match status" value="1"/>
</dbReference>
<dbReference type="OrthoDB" id="5986190at2759"/>
<organism evidence="1 2">
    <name type="scientific">Penicillium fimorum</name>
    <dbReference type="NCBI Taxonomy" id="1882269"/>
    <lineage>
        <taxon>Eukaryota</taxon>
        <taxon>Fungi</taxon>
        <taxon>Dikarya</taxon>
        <taxon>Ascomycota</taxon>
        <taxon>Pezizomycotina</taxon>
        <taxon>Eurotiomycetes</taxon>
        <taxon>Eurotiomycetidae</taxon>
        <taxon>Eurotiales</taxon>
        <taxon>Aspergillaceae</taxon>
        <taxon>Penicillium</taxon>
    </lineage>
</organism>
<protein>
    <recommendedName>
        <fullName evidence="3">NB-ARC domain-containing protein</fullName>
    </recommendedName>
</protein>
<evidence type="ECO:0008006" key="3">
    <source>
        <dbReference type="Google" id="ProtNLM"/>
    </source>
</evidence>
<evidence type="ECO:0000313" key="2">
    <source>
        <dbReference type="Proteomes" id="UP001149954"/>
    </source>
</evidence>
<evidence type="ECO:0000313" key="1">
    <source>
        <dbReference type="EMBL" id="KAJ5496994.1"/>
    </source>
</evidence>
<keyword evidence="2" id="KW-1185">Reference proteome</keyword>
<sequence length="148" mass="16941">MASISFHGKNDGLQIGVHHGPINMSTVRPETPPSPLSTVPFMRDPDFVRRDTLINQIHEKNSVAGSRIALIGLGGVGKSQLAIEYSYQLRSKSPELWVFWVHASNEARFEQSFRDIADQVRIPGRQYVEVDIFKLVENWLRDEKRKWV</sequence>
<proteinExistence type="predicted"/>
<accession>A0A9W9XPV9</accession>
<dbReference type="AlphaFoldDB" id="A0A9W9XPV9"/>
<dbReference type="Proteomes" id="UP001149954">
    <property type="component" value="Unassembled WGS sequence"/>
</dbReference>
<gene>
    <name evidence="1" type="ORF">N7463_008981</name>
</gene>
<dbReference type="EMBL" id="JAPWDS010000005">
    <property type="protein sequence ID" value="KAJ5496994.1"/>
    <property type="molecule type" value="Genomic_DNA"/>
</dbReference>
<comment type="caution">
    <text evidence="1">The sequence shown here is derived from an EMBL/GenBank/DDBJ whole genome shotgun (WGS) entry which is preliminary data.</text>
</comment>
<dbReference type="InterPro" id="IPR027417">
    <property type="entry name" value="P-loop_NTPase"/>
</dbReference>
<reference evidence="1" key="2">
    <citation type="journal article" date="2023" name="IMA Fungus">
        <title>Comparative genomic study of the Penicillium genus elucidates a diverse pangenome and 15 lateral gene transfer events.</title>
        <authorList>
            <person name="Petersen C."/>
            <person name="Sorensen T."/>
            <person name="Nielsen M.R."/>
            <person name="Sondergaard T.E."/>
            <person name="Sorensen J.L."/>
            <person name="Fitzpatrick D.A."/>
            <person name="Frisvad J.C."/>
            <person name="Nielsen K.L."/>
        </authorList>
    </citation>
    <scope>NUCLEOTIDE SEQUENCE</scope>
    <source>
        <strain evidence="1">IBT 29495</strain>
    </source>
</reference>
<reference evidence="1" key="1">
    <citation type="submission" date="2022-12" db="EMBL/GenBank/DDBJ databases">
        <authorList>
            <person name="Petersen C."/>
        </authorList>
    </citation>
    <scope>NUCLEOTIDE SEQUENCE</scope>
    <source>
        <strain evidence="1">IBT 29495</strain>
    </source>
</reference>
<name>A0A9W9XPV9_9EURO</name>